<name>A0A319CVF7_9EURO</name>
<gene>
    <name evidence="1" type="ORF">BO71DRAFT_488736</name>
</gene>
<dbReference type="AlphaFoldDB" id="A0A319CVF7"/>
<organism evidence="1 2">
    <name type="scientific">Aspergillus ellipticus CBS 707.79</name>
    <dbReference type="NCBI Taxonomy" id="1448320"/>
    <lineage>
        <taxon>Eukaryota</taxon>
        <taxon>Fungi</taxon>
        <taxon>Dikarya</taxon>
        <taxon>Ascomycota</taxon>
        <taxon>Pezizomycotina</taxon>
        <taxon>Eurotiomycetes</taxon>
        <taxon>Eurotiomycetidae</taxon>
        <taxon>Eurotiales</taxon>
        <taxon>Aspergillaceae</taxon>
        <taxon>Aspergillus</taxon>
        <taxon>Aspergillus subgen. Circumdati</taxon>
    </lineage>
</organism>
<reference evidence="1 2" key="1">
    <citation type="submission" date="2018-02" db="EMBL/GenBank/DDBJ databases">
        <title>The genomes of Aspergillus section Nigri reveals drivers in fungal speciation.</title>
        <authorList>
            <consortium name="DOE Joint Genome Institute"/>
            <person name="Vesth T.C."/>
            <person name="Nybo J."/>
            <person name="Theobald S."/>
            <person name="Brandl J."/>
            <person name="Frisvad J.C."/>
            <person name="Nielsen K.F."/>
            <person name="Lyhne E.K."/>
            <person name="Kogle M.E."/>
            <person name="Kuo A."/>
            <person name="Riley R."/>
            <person name="Clum A."/>
            <person name="Nolan M."/>
            <person name="Lipzen A."/>
            <person name="Salamov A."/>
            <person name="Henrissat B."/>
            <person name="Wiebenga A."/>
            <person name="De vries R.P."/>
            <person name="Grigoriev I.V."/>
            <person name="Mortensen U.H."/>
            <person name="Andersen M.R."/>
            <person name="Baker S.E."/>
        </authorList>
    </citation>
    <scope>NUCLEOTIDE SEQUENCE [LARGE SCALE GENOMIC DNA]</scope>
    <source>
        <strain evidence="1 2">CBS 707.79</strain>
    </source>
</reference>
<keyword evidence="2" id="KW-1185">Reference proteome</keyword>
<sequence length="152" mass="16751">MATFAFGGIEMLRARSVQGAWVACRADTSRRSMGSRLDSWPLKGLSSCRTPESGSQILRHSSSYRMGSSPQETHEALANHGLVKSHLSRDGWFCLRAGHGFSISFMEMEIAVVPSTYSRPSGPSNTRTFPVVISKPLRAWSRRTDSFLLVTA</sequence>
<dbReference type="VEuPathDB" id="FungiDB:BO71DRAFT_488736"/>
<protein>
    <submittedName>
        <fullName evidence="1">Uncharacterized protein</fullName>
    </submittedName>
</protein>
<proteinExistence type="predicted"/>
<dbReference type="Proteomes" id="UP000247810">
    <property type="component" value="Unassembled WGS sequence"/>
</dbReference>
<evidence type="ECO:0000313" key="1">
    <source>
        <dbReference type="EMBL" id="PYH88461.1"/>
    </source>
</evidence>
<evidence type="ECO:0000313" key="2">
    <source>
        <dbReference type="Proteomes" id="UP000247810"/>
    </source>
</evidence>
<accession>A0A319CVF7</accession>
<dbReference type="EMBL" id="KZ826090">
    <property type="protein sequence ID" value="PYH88461.1"/>
    <property type="molecule type" value="Genomic_DNA"/>
</dbReference>